<dbReference type="RefSeq" id="WP_160604236.1">
    <property type="nucleotide sequence ID" value="NZ_WTYX01000001.1"/>
</dbReference>
<evidence type="ECO:0000313" key="3">
    <source>
        <dbReference type="EMBL" id="MXO90739.1"/>
    </source>
</evidence>
<dbReference type="SUPFAM" id="SSF63380">
    <property type="entry name" value="Riboflavin synthase domain-like"/>
    <property type="match status" value="1"/>
</dbReference>
<gene>
    <name evidence="3" type="ORF">GRI41_07895</name>
</gene>
<evidence type="ECO:0000256" key="1">
    <source>
        <dbReference type="ARBA" id="ARBA00035644"/>
    </source>
</evidence>
<proteinExistence type="inferred from homology"/>
<dbReference type="PANTHER" id="PTHR30157">
    <property type="entry name" value="FERRIC REDUCTASE, NADPH-DEPENDENT"/>
    <property type="match status" value="1"/>
</dbReference>
<dbReference type="InterPro" id="IPR017938">
    <property type="entry name" value="Riboflavin_synthase-like_b-brl"/>
</dbReference>
<dbReference type="InterPro" id="IPR017927">
    <property type="entry name" value="FAD-bd_FR_type"/>
</dbReference>
<name>A0A844ZZ79_9SPHN</name>
<dbReference type="Gene3D" id="2.40.30.10">
    <property type="entry name" value="Translation factors"/>
    <property type="match status" value="1"/>
</dbReference>
<evidence type="ECO:0000259" key="2">
    <source>
        <dbReference type="PROSITE" id="PS51384"/>
    </source>
</evidence>
<dbReference type="Pfam" id="PF04954">
    <property type="entry name" value="SIP"/>
    <property type="match status" value="1"/>
</dbReference>
<dbReference type="Gene3D" id="3.40.50.80">
    <property type="entry name" value="Nucleotide-binding domain of ferredoxin-NADP reductase (FNR) module"/>
    <property type="match status" value="1"/>
</dbReference>
<dbReference type="InterPro" id="IPR013113">
    <property type="entry name" value="SIP_FAD-bd"/>
</dbReference>
<comment type="caution">
    <text evidence="3">The sequence shown here is derived from an EMBL/GenBank/DDBJ whole genome shotgun (WGS) entry which is preliminary data.</text>
</comment>
<dbReference type="Pfam" id="PF08021">
    <property type="entry name" value="FAD_binding_9"/>
    <property type="match status" value="1"/>
</dbReference>
<dbReference type="PROSITE" id="PS51384">
    <property type="entry name" value="FAD_FR"/>
    <property type="match status" value="1"/>
</dbReference>
<evidence type="ECO:0000313" key="4">
    <source>
        <dbReference type="Proteomes" id="UP000442714"/>
    </source>
</evidence>
<dbReference type="InterPro" id="IPR039261">
    <property type="entry name" value="FNR_nucleotide-bd"/>
</dbReference>
<dbReference type="OrthoDB" id="9814826at2"/>
<dbReference type="InterPro" id="IPR039374">
    <property type="entry name" value="SIP_fam"/>
</dbReference>
<dbReference type="PANTHER" id="PTHR30157:SF0">
    <property type="entry name" value="NADPH-DEPENDENT FERRIC-CHELATE REDUCTASE"/>
    <property type="match status" value="1"/>
</dbReference>
<feature type="domain" description="FAD-binding FR-type" evidence="2">
    <location>
        <begin position="4"/>
        <end position="111"/>
    </location>
</feature>
<dbReference type="GO" id="GO:0016491">
    <property type="term" value="F:oxidoreductase activity"/>
    <property type="evidence" value="ECO:0007669"/>
    <property type="project" value="InterPro"/>
</dbReference>
<dbReference type="EMBL" id="WTYX01000001">
    <property type="protein sequence ID" value="MXO90739.1"/>
    <property type="molecule type" value="Genomic_DNA"/>
</dbReference>
<dbReference type="Proteomes" id="UP000442714">
    <property type="component" value="Unassembled WGS sequence"/>
</dbReference>
<comment type="similarity">
    <text evidence="1">Belongs to the SIP oxidoreductase family.</text>
</comment>
<sequence length="251" mass="26754">MAKPAPRSLSVLDSQRVSPSMLQITLGGPGLAGFPQDQTGGYIKLMLPDPAGGPKPVLRTYTIRAQRQAEIDVHFALHGGNANGLATGWALAAERGDTIAIGGPGPAKPLPDGFDFYAVAGDMSALPAISANLERLGRDAKGVAVLEIQHRDDAIPIDAPAGIEICWIVNPKPGTEPGLLAGELRRQMKPDGKVAGWAACEFSAMRELRALLRGEWGLGPRELYISSYWKHGLDEIAHKKIKRQDAEEAGE</sequence>
<keyword evidence="4" id="KW-1185">Reference proteome</keyword>
<dbReference type="CDD" id="cd06193">
    <property type="entry name" value="siderophore_interacting"/>
    <property type="match status" value="1"/>
</dbReference>
<accession>A0A844ZZ79</accession>
<organism evidence="3 4">
    <name type="scientific">Pontixanthobacter aquaemixtae</name>
    <dbReference type="NCBI Taxonomy" id="1958940"/>
    <lineage>
        <taxon>Bacteria</taxon>
        <taxon>Pseudomonadati</taxon>
        <taxon>Pseudomonadota</taxon>
        <taxon>Alphaproteobacteria</taxon>
        <taxon>Sphingomonadales</taxon>
        <taxon>Erythrobacteraceae</taxon>
        <taxon>Pontixanthobacter</taxon>
    </lineage>
</organism>
<dbReference type="AlphaFoldDB" id="A0A844ZZ79"/>
<dbReference type="InterPro" id="IPR007037">
    <property type="entry name" value="SIP_rossman_dom"/>
</dbReference>
<reference evidence="3 4" key="1">
    <citation type="submission" date="2019-12" db="EMBL/GenBank/DDBJ databases">
        <title>Genomic-based taxomic classification of the family Erythrobacteraceae.</title>
        <authorList>
            <person name="Xu L."/>
        </authorList>
    </citation>
    <scope>NUCLEOTIDE SEQUENCE [LARGE SCALE GENOMIC DNA]</scope>
    <source>
        <strain evidence="3 4">KCTC 52763</strain>
    </source>
</reference>
<protein>
    <submittedName>
        <fullName evidence="3">Siderophore-interacting protein</fullName>
    </submittedName>
</protein>